<dbReference type="Pfam" id="PF00072">
    <property type="entry name" value="Response_reg"/>
    <property type="match status" value="1"/>
</dbReference>
<dbReference type="Proteomes" id="UP000317355">
    <property type="component" value="Unassembled WGS sequence"/>
</dbReference>
<dbReference type="CDD" id="cd06170">
    <property type="entry name" value="LuxR_C_like"/>
    <property type="match status" value="1"/>
</dbReference>
<evidence type="ECO:0000256" key="1">
    <source>
        <dbReference type="ARBA" id="ARBA00022553"/>
    </source>
</evidence>
<dbReference type="PRINTS" id="PR00038">
    <property type="entry name" value="HTHLUXR"/>
</dbReference>
<dbReference type="CDD" id="cd17535">
    <property type="entry name" value="REC_NarL-like"/>
    <property type="match status" value="1"/>
</dbReference>
<dbReference type="GO" id="GO:0003677">
    <property type="term" value="F:DNA binding"/>
    <property type="evidence" value="ECO:0007669"/>
    <property type="project" value="UniProtKB-KW"/>
</dbReference>
<protein>
    <submittedName>
        <fullName evidence="6">Response regulator transcription factor</fullName>
    </submittedName>
</protein>
<evidence type="ECO:0000313" key="7">
    <source>
        <dbReference type="Proteomes" id="UP000317355"/>
    </source>
</evidence>
<accession>A0A558D6S3</accession>
<evidence type="ECO:0000256" key="2">
    <source>
        <dbReference type="ARBA" id="ARBA00023125"/>
    </source>
</evidence>
<dbReference type="Gene3D" id="3.40.50.2300">
    <property type="match status" value="1"/>
</dbReference>
<dbReference type="AlphaFoldDB" id="A0A558D6S3"/>
<name>A0A558D6S3_9GAMM</name>
<dbReference type="PROSITE" id="PS50043">
    <property type="entry name" value="HTH_LUXR_2"/>
    <property type="match status" value="1"/>
</dbReference>
<organism evidence="6 7">
    <name type="scientific">Sedimenticola thiotaurini</name>
    <dbReference type="NCBI Taxonomy" id="1543721"/>
    <lineage>
        <taxon>Bacteria</taxon>
        <taxon>Pseudomonadati</taxon>
        <taxon>Pseudomonadota</taxon>
        <taxon>Gammaproteobacteria</taxon>
        <taxon>Chromatiales</taxon>
        <taxon>Sedimenticolaceae</taxon>
        <taxon>Sedimenticola</taxon>
    </lineage>
</organism>
<keyword evidence="1 3" id="KW-0597">Phosphoprotein</keyword>
<keyword evidence="2" id="KW-0238">DNA-binding</keyword>
<dbReference type="PANTHER" id="PTHR45566">
    <property type="entry name" value="HTH-TYPE TRANSCRIPTIONAL REGULATOR YHJB-RELATED"/>
    <property type="match status" value="1"/>
</dbReference>
<dbReference type="EMBL" id="VMRY01000020">
    <property type="protein sequence ID" value="TVT56681.1"/>
    <property type="molecule type" value="Genomic_DNA"/>
</dbReference>
<evidence type="ECO:0000259" key="5">
    <source>
        <dbReference type="PROSITE" id="PS50110"/>
    </source>
</evidence>
<dbReference type="InterPro" id="IPR051015">
    <property type="entry name" value="EvgA-like"/>
</dbReference>
<dbReference type="SUPFAM" id="SSF52172">
    <property type="entry name" value="CheY-like"/>
    <property type="match status" value="1"/>
</dbReference>
<evidence type="ECO:0000256" key="3">
    <source>
        <dbReference type="PROSITE-ProRule" id="PRU00169"/>
    </source>
</evidence>
<dbReference type="PANTHER" id="PTHR45566:SF1">
    <property type="entry name" value="HTH-TYPE TRANSCRIPTIONAL REGULATOR YHJB-RELATED"/>
    <property type="match status" value="1"/>
</dbReference>
<evidence type="ECO:0000259" key="4">
    <source>
        <dbReference type="PROSITE" id="PS50043"/>
    </source>
</evidence>
<gene>
    <name evidence="6" type="ORF">FHK82_07235</name>
</gene>
<reference evidence="6 7" key="1">
    <citation type="submission" date="2019-07" db="EMBL/GenBank/DDBJ databases">
        <title>The pathways for chlorine oxyanion respiration interact through the shared metabolite chlorate.</title>
        <authorList>
            <person name="Barnum T.P."/>
            <person name="Cheng Y."/>
            <person name="Hill K.A."/>
            <person name="Lucas L.N."/>
            <person name="Carlson H.K."/>
            <person name="Coates J.D."/>
        </authorList>
    </citation>
    <scope>NUCLEOTIDE SEQUENCE [LARGE SCALE GENOMIC DNA]</scope>
    <source>
        <strain evidence="6">BK-3</strain>
    </source>
</reference>
<dbReference type="InterPro" id="IPR016032">
    <property type="entry name" value="Sig_transdc_resp-reg_C-effctor"/>
</dbReference>
<dbReference type="InterPro" id="IPR001789">
    <property type="entry name" value="Sig_transdc_resp-reg_receiver"/>
</dbReference>
<dbReference type="GO" id="GO:0000160">
    <property type="term" value="P:phosphorelay signal transduction system"/>
    <property type="evidence" value="ECO:0007669"/>
    <property type="project" value="InterPro"/>
</dbReference>
<sequence length="217" mass="23559">MPKFLVADDHPLFREALRQVIEEYFNAAEIIEVSTLDEAVKIAAQDIDLDLILLDLRMPGSEGFSGLVSIRNAAPTTPVTIVSASEDPDAIRRGLTCGAFGFIPKSSPKATIAEAIRTLLAGEIYVPKELQNAELTTGPRSTLDHEFLDKFALLTPAELNVLQQLTEGKPNKIIASELNVKECTVKAHISSVLRKLGVNSRTQAVLAAKTLNTDPKE</sequence>
<dbReference type="SMART" id="SM00448">
    <property type="entry name" value="REC"/>
    <property type="match status" value="1"/>
</dbReference>
<dbReference type="Pfam" id="PF00196">
    <property type="entry name" value="GerE"/>
    <property type="match status" value="1"/>
</dbReference>
<dbReference type="GO" id="GO:0006355">
    <property type="term" value="P:regulation of DNA-templated transcription"/>
    <property type="evidence" value="ECO:0007669"/>
    <property type="project" value="InterPro"/>
</dbReference>
<feature type="domain" description="HTH luxR-type" evidence="4">
    <location>
        <begin position="147"/>
        <end position="212"/>
    </location>
</feature>
<dbReference type="PROSITE" id="PS50110">
    <property type="entry name" value="RESPONSE_REGULATORY"/>
    <property type="match status" value="1"/>
</dbReference>
<dbReference type="SMART" id="SM00421">
    <property type="entry name" value="HTH_LUXR"/>
    <property type="match status" value="1"/>
</dbReference>
<comment type="caution">
    <text evidence="6">The sequence shown here is derived from an EMBL/GenBank/DDBJ whole genome shotgun (WGS) entry which is preliminary data.</text>
</comment>
<dbReference type="InterPro" id="IPR058245">
    <property type="entry name" value="NreC/VraR/RcsB-like_REC"/>
</dbReference>
<dbReference type="InterPro" id="IPR011006">
    <property type="entry name" value="CheY-like_superfamily"/>
</dbReference>
<evidence type="ECO:0000313" key="6">
    <source>
        <dbReference type="EMBL" id="TVT56681.1"/>
    </source>
</evidence>
<feature type="domain" description="Response regulatory" evidence="5">
    <location>
        <begin position="3"/>
        <end position="120"/>
    </location>
</feature>
<dbReference type="PROSITE" id="PS00622">
    <property type="entry name" value="HTH_LUXR_1"/>
    <property type="match status" value="1"/>
</dbReference>
<dbReference type="InterPro" id="IPR000792">
    <property type="entry name" value="Tscrpt_reg_LuxR_C"/>
</dbReference>
<dbReference type="SUPFAM" id="SSF46894">
    <property type="entry name" value="C-terminal effector domain of the bipartite response regulators"/>
    <property type="match status" value="1"/>
</dbReference>
<proteinExistence type="predicted"/>
<feature type="modified residue" description="4-aspartylphosphate" evidence="3">
    <location>
        <position position="55"/>
    </location>
</feature>